<sequence>MTNIAAITVLAVLFTSSKAFSIGALPATVTAGQVELLTWMRNENDPTCFLLGKTSAAKNMLGRVSPTVSVGTEQTQGILPITFNIAQIQVTIVAYDLDRNAYDLNSNR</sequence>
<proteinExistence type="predicted"/>
<organism evidence="2 3">
    <name type="scientific">Marasmius oreades</name>
    <name type="common">fairy-ring Marasmius</name>
    <dbReference type="NCBI Taxonomy" id="181124"/>
    <lineage>
        <taxon>Eukaryota</taxon>
        <taxon>Fungi</taxon>
        <taxon>Dikarya</taxon>
        <taxon>Basidiomycota</taxon>
        <taxon>Agaricomycotina</taxon>
        <taxon>Agaricomycetes</taxon>
        <taxon>Agaricomycetidae</taxon>
        <taxon>Agaricales</taxon>
        <taxon>Marasmiineae</taxon>
        <taxon>Marasmiaceae</taxon>
        <taxon>Marasmius</taxon>
    </lineage>
</organism>
<dbReference type="Proteomes" id="UP001049176">
    <property type="component" value="Chromosome 9"/>
</dbReference>
<protein>
    <submittedName>
        <fullName evidence="2">Uncharacterized protein</fullName>
    </submittedName>
</protein>
<dbReference type="GeneID" id="66082176"/>
<dbReference type="EMBL" id="CM032189">
    <property type="protein sequence ID" value="KAG7087120.1"/>
    <property type="molecule type" value="Genomic_DNA"/>
</dbReference>
<dbReference type="OrthoDB" id="3117795at2759"/>
<dbReference type="KEGG" id="more:E1B28_013101"/>
<name>A0A9P7RP78_9AGAR</name>
<reference evidence="2" key="1">
    <citation type="journal article" date="2021" name="Genome Biol. Evol.">
        <title>The assembled and annotated genome of the fairy-ring fungus Marasmius oreades.</title>
        <authorList>
            <person name="Hiltunen M."/>
            <person name="Ament-Velasquez S.L."/>
            <person name="Johannesson H."/>
        </authorList>
    </citation>
    <scope>NUCLEOTIDE SEQUENCE</scope>
    <source>
        <strain evidence="2">03SP1</strain>
    </source>
</reference>
<feature type="signal peptide" evidence="1">
    <location>
        <begin position="1"/>
        <end position="19"/>
    </location>
</feature>
<comment type="caution">
    <text evidence="2">The sequence shown here is derived from an EMBL/GenBank/DDBJ whole genome shotgun (WGS) entry which is preliminary data.</text>
</comment>
<accession>A0A9P7RP78</accession>
<dbReference type="RefSeq" id="XP_043003591.1">
    <property type="nucleotide sequence ID" value="XM_043158247.1"/>
</dbReference>
<evidence type="ECO:0000313" key="3">
    <source>
        <dbReference type="Proteomes" id="UP001049176"/>
    </source>
</evidence>
<feature type="chain" id="PRO_5040146870" evidence="1">
    <location>
        <begin position="20"/>
        <end position="108"/>
    </location>
</feature>
<gene>
    <name evidence="2" type="ORF">E1B28_013101</name>
</gene>
<dbReference type="AlphaFoldDB" id="A0A9P7RP78"/>
<keyword evidence="3" id="KW-1185">Reference proteome</keyword>
<evidence type="ECO:0000256" key="1">
    <source>
        <dbReference type="SAM" id="SignalP"/>
    </source>
</evidence>
<evidence type="ECO:0000313" key="2">
    <source>
        <dbReference type="EMBL" id="KAG7087120.1"/>
    </source>
</evidence>
<keyword evidence="1" id="KW-0732">Signal</keyword>